<feature type="region of interest" description="Disordered" evidence="1">
    <location>
        <begin position="1"/>
        <end position="293"/>
    </location>
</feature>
<evidence type="ECO:0000259" key="2">
    <source>
        <dbReference type="Pfam" id="PF11160"/>
    </source>
</evidence>
<reference evidence="3 4" key="1">
    <citation type="journal article" date="2018" name="BMC Genomics">
        <title>Genomic evidence for intraspecific hybridization in a clonal and extremely halotolerant yeast.</title>
        <authorList>
            <person name="Gostincar C."/>
            <person name="Stajich J.E."/>
            <person name="Zupancic J."/>
            <person name="Zalar P."/>
            <person name="Gunde-Cimerman N."/>
        </authorList>
    </citation>
    <scope>NUCLEOTIDE SEQUENCE [LARGE SCALE GENOMIC DNA]</scope>
    <source>
        <strain evidence="3 4">EXF-6654</strain>
    </source>
</reference>
<feature type="compositionally biased region" description="Basic and acidic residues" evidence="1">
    <location>
        <begin position="1"/>
        <end position="25"/>
    </location>
</feature>
<evidence type="ECO:0000313" key="3">
    <source>
        <dbReference type="EMBL" id="RMY12581.1"/>
    </source>
</evidence>
<evidence type="ECO:0000256" key="1">
    <source>
        <dbReference type="SAM" id="MobiDB-lite"/>
    </source>
</evidence>
<dbReference type="VEuPathDB" id="FungiDB:BTJ68_05453"/>
<feature type="domain" description="Hypervirulence associated protein TUDOR" evidence="2">
    <location>
        <begin position="318"/>
        <end position="369"/>
    </location>
</feature>
<dbReference type="VEuPathDB" id="FungiDB:BTJ68_13278"/>
<sequence length="375" mass="42096">MPPKEKYTDPKLRDQVKEEIQESDKGGQPGQWSARKAQMMAQEYKKRGGDYNTDKSQQDDSQKNLSKWSEEEWQTKEGSGHAKQEDGTEKRYLPKKAWEQMDDQEKEETDEKKQEESKEGKQFVGNTSKAKEARQEANEEESEQYEKKKSREQRQKASGGQNGKQKNEQNDDAELDDDDDDVPDAAEEDEEEAYEDDGEADRDGDEDEDDAVPDDEEEDKADGEAAAEDDGEEAKTGEKRKSGGRQQQNGNTKKQKSTGQGNAPPGKIGSKHMDDNEPAPRGSADRLPKKGQKITWKVSLLISTTYDSIDRKLTSRHKAMPGFVNGTVTEILTSGKKVDGKDVKASKSDPRLVMKSDSSGKVCVHKPDACFYEDE</sequence>
<feature type="compositionally biased region" description="Basic and acidic residues" evidence="1">
    <location>
        <begin position="43"/>
        <end position="99"/>
    </location>
</feature>
<name>A0A3M6ZBZ8_HORWE</name>
<dbReference type="Pfam" id="PF11160">
    <property type="entry name" value="Hva1_TUDOR"/>
    <property type="match status" value="1"/>
</dbReference>
<evidence type="ECO:0000313" key="4">
    <source>
        <dbReference type="Proteomes" id="UP000282582"/>
    </source>
</evidence>
<feature type="compositionally biased region" description="Basic and acidic residues" evidence="1">
    <location>
        <begin position="109"/>
        <end position="121"/>
    </location>
</feature>
<gene>
    <name evidence="3" type="ORF">D0868_02500</name>
</gene>
<dbReference type="AlphaFoldDB" id="A0A3M6ZBZ8"/>
<feature type="compositionally biased region" description="Basic and acidic residues" evidence="1">
    <location>
        <begin position="144"/>
        <end position="155"/>
    </location>
</feature>
<dbReference type="InterPro" id="IPR021331">
    <property type="entry name" value="Hva1_TUDOR"/>
</dbReference>
<accession>A0A3M6ZBZ8</accession>
<dbReference type="EMBL" id="QWIK01000128">
    <property type="protein sequence ID" value="RMY12581.1"/>
    <property type="molecule type" value="Genomic_DNA"/>
</dbReference>
<feature type="compositionally biased region" description="Polar residues" evidence="1">
    <location>
        <begin position="244"/>
        <end position="261"/>
    </location>
</feature>
<feature type="compositionally biased region" description="Acidic residues" evidence="1">
    <location>
        <begin position="170"/>
        <end position="232"/>
    </location>
</feature>
<comment type="caution">
    <text evidence="3">The sequence shown here is derived from an EMBL/GenBank/DDBJ whole genome shotgun (WGS) entry which is preliminary data.</text>
</comment>
<protein>
    <recommendedName>
        <fullName evidence="2">Hypervirulence associated protein TUDOR domain-containing protein</fullName>
    </recommendedName>
</protein>
<dbReference type="Proteomes" id="UP000282582">
    <property type="component" value="Unassembled WGS sequence"/>
</dbReference>
<organism evidence="3 4">
    <name type="scientific">Hortaea werneckii</name>
    <name type="common">Black yeast</name>
    <name type="synonym">Cladosporium werneckii</name>
    <dbReference type="NCBI Taxonomy" id="91943"/>
    <lineage>
        <taxon>Eukaryota</taxon>
        <taxon>Fungi</taxon>
        <taxon>Dikarya</taxon>
        <taxon>Ascomycota</taxon>
        <taxon>Pezizomycotina</taxon>
        <taxon>Dothideomycetes</taxon>
        <taxon>Dothideomycetidae</taxon>
        <taxon>Mycosphaerellales</taxon>
        <taxon>Teratosphaeriaceae</taxon>
        <taxon>Hortaea</taxon>
    </lineage>
</organism>
<proteinExistence type="predicted"/>